<dbReference type="AlphaFoldDB" id="A0A1E5CBI3"/>
<feature type="transmembrane region" description="Helical" evidence="5">
    <location>
        <begin position="170"/>
        <end position="187"/>
    </location>
</feature>
<gene>
    <name evidence="7" type="ORF">A1OK_19950</name>
</gene>
<feature type="domain" description="Cytochrome b561 bacterial/Ni-hydrogenase" evidence="6">
    <location>
        <begin position="22"/>
        <end position="184"/>
    </location>
</feature>
<protein>
    <recommendedName>
        <fullName evidence="6">Cytochrome b561 bacterial/Ni-hydrogenase domain-containing protein</fullName>
    </recommendedName>
</protein>
<evidence type="ECO:0000259" key="6">
    <source>
        <dbReference type="Pfam" id="PF01292"/>
    </source>
</evidence>
<evidence type="ECO:0000313" key="7">
    <source>
        <dbReference type="EMBL" id="OEE62858.1"/>
    </source>
</evidence>
<dbReference type="EMBL" id="AJWN02000032">
    <property type="protein sequence ID" value="OEE62858.1"/>
    <property type="molecule type" value="Genomic_DNA"/>
</dbReference>
<keyword evidence="2 5" id="KW-0812">Transmembrane</keyword>
<comment type="subcellular location">
    <subcellularLocation>
        <location evidence="1">Membrane</location>
        <topology evidence="1">Multi-pass membrane protein</topology>
    </subcellularLocation>
</comment>
<dbReference type="GO" id="GO:0009055">
    <property type="term" value="F:electron transfer activity"/>
    <property type="evidence" value="ECO:0007669"/>
    <property type="project" value="InterPro"/>
</dbReference>
<dbReference type="GO" id="GO:0016020">
    <property type="term" value="C:membrane"/>
    <property type="evidence" value="ECO:0007669"/>
    <property type="project" value="UniProtKB-SubCell"/>
</dbReference>
<dbReference type="Proteomes" id="UP000095039">
    <property type="component" value="Unassembled WGS sequence"/>
</dbReference>
<evidence type="ECO:0000313" key="8">
    <source>
        <dbReference type="Proteomes" id="UP000095039"/>
    </source>
</evidence>
<feature type="transmembrane region" description="Helical" evidence="5">
    <location>
        <begin position="127"/>
        <end position="150"/>
    </location>
</feature>
<feature type="transmembrane region" description="Helical" evidence="5">
    <location>
        <begin position="26"/>
        <end position="44"/>
    </location>
</feature>
<reference evidence="7 8" key="1">
    <citation type="journal article" date="2012" name="Science">
        <title>Ecological populations of bacteria act as socially cohesive units of antibiotic production and resistance.</title>
        <authorList>
            <person name="Cordero O.X."/>
            <person name="Wildschutte H."/>
            <person name="Kirkup B."/>
            <person name="Proehl S."/>
            <person name="Ngo L."/>
            <person name="Hussain F."/>
            <person name="Le Roux F."/>
            <person name="Mincer T."/>
            <person name="Polz M.F."/>
        </authorList>
    </citation>
    <scope>NUCLEOTIDE SEQUENCE [LARGE SCALE GENOMIC DNA]</scope>
    <source>
        <strain evidence="7 8">FF-454</strain>
    </source>
</reference>
<organism evidence="7 8">
    <name type="scientific">Enterovibrio norvegicus FF-454</name>
    <dbReference type="NCBI Taxonomy" id="1185651"/>
    <lineage>
        <taxon>Bacteria</taxon>
        <taxon>Pseudomonadati</taxon>
        <taxon>Pseudomonadota</taxon>
        <taxon>Gammaproteobacteria</taxon>
        <taxon>Vibrionales</taxon>
        <taxon>Vibrionaceae</taxon>
        <taxon>Enterovibrio</taxon>
    </lineage>
</organism>
<evidence type="ECO:0000256" key="2">
    <source>
        <dbReference type="ARBA" id="ARBA00022692"/>
    </source>
</evidence>
<keyword evidence="3 5" id="KW-1133">Transmembrane helix</keyword>
<dbReference type="RefSeq" id="WP_016958556.1">
    <property type="nucleotide sequence ID" value="NZ_AJWN02000032.1"/>
</dbReference>
<sequence>MTHHVGGKTLKGLSFLFSQLPKSEKWLHMLTMTWVLFQLGTSFGMHVHADTTEVQLTWIDKSHMYGGLGLLVVATLFFIIVLNRRSMADLYPWVSGDFKSIKEDIGSLFKWHLPEPRAGGLAATVEGLGLLALLLAVFTGTLWFGFFTFGSAIAPDFLSIHKTAVGAIEAYIYGHGLFALLHLLTWWQSK</sequence>
<name>A0A1E5CBI3_9GAMM</name>
<evidence type="ECO:0000256" key="5">
    <source>
        <dbReference type="SAM" id="Phobius"/>
    </source>
</evidence>
<accession>A0A1E5CBI3</accession>
<proteinExistence type="predicted"/>
<evidence type="ECO:0000256" key="1">
    <source>
        <dbReference type="ARBA" id="ARBA00004141"/>
    </source>
</evidence>
<feature type="transmembrane region" description="Helical" evidence="5">
    <location>
        <begin position="64"/>
        <end position="82"/>
    </location>
</feature>
<comment type="caution">
    <text evidence="7">The sequence shown here is derived from an EMBL/GenBank/DDBJ whole genome shotgun (WGS) entry which is preliminary data.</text>
</comment>
<dbReference type="Pfam" id="PF01292">
    <property type="entry name" value="Ni_hydr_CYTB"/>
    <property type="match status" value="1"/>
</dbReference>
<keyword evidence="8" id="KW-1185">Reference proteome</keyword>
<dbReference type="InterPro" id="IPR011577">
    <property type="entry name" value="Cyt_b561_bac/Ni-Hgenase"/>
</dbReference>
<evidence type="ECO:0000256" key="3">
    <source>
        <dbReference type="ARBA" id="ARBA00022989"/>
    </source>
</evidence>
<keyword evidence="4 5" id="KW-0472">Membrane</keyword>
<evidence type="ECO:0000256" key="4">
    <source>
        <dbReference type="ARBA" id="ARBA00023136"/>
    </source>
</evidence>